<protein>
    <submittedName>
        <fullName evidence="1">Uncharacterized protein</fullName>
    </submittedName>
</protein>
<organism evidence="1">
    <name type="scientific">Anguilla anguilla</name>
    <name type="common">European freshwater eel</name>
    <name type="synonym">Muraena anguilla</name>
    <dbReference type="NCBI Taxonomy" id="7936"/>
    <lineage>
        <taxon>Eukaryota</taxon>
        <taxon>Metazoa</taxon>
        <taxon>Chordata</taxon>
        <taxon>Craniata</taxon>
        <taxon>Vertebrata</taxon>
        <taxon>Euteleostomi</taxon>
        <taxon>Actinopterygii</taxon>
        <taxon>Neopterygii</taxon>
        <taxon>Teleostei</taxon>
        <taxon>Anguilliformes</taxon>
        <taxon>Anguillidae</taxon>
        <taxon>Anguilla</taxon>
    </lineage>
</organism>
<dbReference type="EMBL" id="GBXM01030258">
    <property type="protein sequence ID" value="JAH78319.1"/>
    <property type="molecule type" value="Transcribed_RNA"/>
</dbReference>
<sequence>MFIATFVIDSGECRQPLLRSM</sequence>
<evidence type="ECO:0000313" key="1">
    <source>
        <dbReference type="EMBL" id="JAH78319.1"/>
    </source>
</evidence>
<accession>A0A0E9VJM7</accession>
<reference evidence="1" key="2">
    <citation type="journal article" date="2015" name="Fish Shellfish Immunol.">
        <title>Early steps in the European eel (Anguilla anguilla)-Vibrio vulnificus interaction in the gills: Role of the RtxA13 toxin.</title>
        <authorList>
            <person name="Callol A."/>
            <person name="Pajuelo D."/>
            <person name="Ebbesson L."/>
            <person name="Teles M."/>
            <person name="MacKenzie S."/>
            <person name="Amaro C."/>
        </authorList>
    </citation>
    <scope>NUCLEOTIDE SEQUENCE</scope>
</reference>
<dbReference type="AlphaFoldDB" id="A0A0E9VJM7"/>
<proteinExistence type="predicted"/>
<name>A0A0E9VJM7_ANGAN</name>
<reference evidence="1" key="1">
    <citation type="submission" date="2014-11" db="EMBL/GenBank/DDBJ databases">
        <authorList>
            <person name="Amaro Gonzalez C."/>
        </authorList>
    </citation>
    <scope>NUCLEOTIDE SEQUENCE</scope>
</reference>